<dbReference type="Pfam" id="PF03466">
    <property type="entry name" value="LysR_substrate"/>
    <property type="match status" value="1"/>
</dbReference>
<dbReference type="SUPFAM" id="SSF46785">
    <property type="entry name" value="Winged helix' DNA-binding domain"/>
    <property type="match status" value="1"/>
</dbReference>
<dbReference type="PANTHER" id="PTHR30126">
    <property type="entry name" value="HTH-TYPE TRANSCRIPTIONAL REGULATOR"/>
    <property type="match status" value="1"/>
</dbReference>
<evidence type="ECO:0000259" key="5">
    <source>
        <dbReference type="PROSITE" id="PS50931"/>
    </source>
</evidence>
<dbReference type="InterPro" id="IPR036390">
    <property type="entry name" value="WH_DNA-bd_sf"/>
</dbReference>
<dbReference type="PRINTS" id="PR00039">
    <property type="entry name" value="HTHLYSR"/>
</dbReference>
<evidence type="ECO:0000256" key="4">
    <source>
        <dbReference type="ARBA" id="ARBA00023163"/>
    </source>
</evidence>
<dbReference type="GO" id="GO:0003700">
    <property type="term" value="F:DNA-binding transcription factor activity"/>
    <property type="evidence" value="ECO:0007669"/>
    <property type="project" value="InterPro"/>
</dbReference>
<dbReference type="GO" id="GO:0000976">
    <property type="term" value="F:transcription cis-regulatory region binding"/>
    <property type="evidence" value="ECO:0007669"/>
    <property type="project" value="TreeGrafter"/>
</dbReference>
<dbReference type="Proteomes" id="UP000054683">
    <property type="component" value="Unassembled WGS sequence"/>
</dbReference>
<reference evidence="6 7" key="1">
    <citation type="submission" date="2016-01" db="EMBL/GenBank/DDBJ databases">
        <authorList>
            <person name="Oliw E.H."/>
        </authorList>
    </citation>
    <scope>NUCLEOTIDE SEQUENCE [LARGE SCALE GENOMIC DNA]</scope>
    <source>
        <strain evidence="6">LMG 27134</strain>
    </source>
</reference>
<protein>
    <submittedName>
        <fullName evidence="6">LysR family transcriptional regulator</fullName>
    </submittedName>
</protein>
<dbReference type="CDD" id="cd05466">
    <property type="entry name" value="PBP2_LTTR_substrate"/>
    <property type="match status" value="1"/>
</dbReference>
<accession>A0A158GDI5</accession>
<dbReference type="PANTHER" id="PTHR30126:SF40">
    <property type="entry name" value="HTH-TYPE TRANSCRIPTIONAL REGULATOR GLTR"/>
    <property type="match status" value="1"/>
</dbReference>
<dbReference type="InterPro" id="IPR036388">
    <property type="entry name" value="WH-like_DNA-bd_sf"/>
</dbReference>
<dbReference type="EMBL" id="FCOK02000012">
    <property type="protein sequence ID" value="SAL29901.1"/>
    <property type="molecule type" value="Genomic_DNA"/>
</dbReference>
<dbReference type="Pfam" id="PF00126">
    <property type="entry name" value="HTH_1"/>
    <property type="match status" value="1"/>
</dbReference>
<organism evidence="6 7">
    <name type="scientific">Caballeronia udeis</name>
    <dbReference type="NCBI Taxonomy" id="1232866"/>
    <lineage>
        <taxon>Bacteria</taxon>
        <taxon>Pseudomonadati</taxon>
        <taxon>Pseudomonadota</taxon>
        <taxon>Betaproteobacteria</taxon>
        <taxon>Burkholderiales</taxon>
        <taxon>Burkholderiaceae</taxon>
        <taxon>Caballeronia</taxon>
    </lineage>
</organism>
<keyword evidence="3" id="KW-0238">DNA-binding</keyword>
<dbReference type="InterPro" id="IPR000847">
    <property type="entry name" value="LysR_HTH_N"/>
</dbReference>
<gene>
    <name evidence="6" type="ORF">AWB69_02420</name>
</gene>
<dbReference type="InterPro" id="IPR005119">
    <property type="entry name" value="LysR_subst-bd"/>
</dbReference>
<dbReference type="PROSITE" id="PS50931">
    <property type="entry name" value="HTH_LYSR"/>
    <property type="match status" value="1"/>
</dbReference>
<evidence type="ECO:0000313" key="7">
    <source>
        <dbReference type="Proteomes" id="UP000054683"/>
    </source>
</evidence>
<dbReference type="AlphaFoldDB" id="A0A158GDI5"/>
<comment type="similarity">
    <text evidence="1">Belongs to the LysR transcriptional regulatory family.</text>
</comment>
<sequence length="323" mass="36245">MQNGIYFDLKALEVFVLVVESGGMTAAGQRLNITQSSVSQTLSNLEQALKLQLLDRSQRPPMLTPVGRQFYNRACTLLDDARHLSQEFCKPHGEPLKHIRIALVDSMATSIGADLLTAIRQRTANWSMVTGQSHQHAEALLSRRVDIIISDDVVLKNPLLYRQRILREPFVLVLPGDFKGPVPSLRNLLVRGDFIRYSNTTVIGRSIETQLEKWGIQPPLRLQLDNTFAIMSLVMANAGWTITTPLCLLQSGLTPDKKFSQAFRLFPIPAEEFFRELIMVARQDDLGLLPQQLAQDSVELLKSRFLPIIEANAPWLLPSIVLG</sequence>
<evidence type="ECO:0000256" key="2">
    <source>
        <dbReference type="ARBA" id="ARBA00023015"/>
    </source>
</evidence>
<dbReference type="SUPFAM" id="SSF53850">
    <property type="entry name" value="Periplasmic binding protein-like II"/>
    <property type="match status" value="1"/>
</dbReference>
<name>A0A158GDI5_9BURK</name>
<feature type="domain" description="HTH lysR-type" evidence="5">
    <location>
        <begin position="7"/>
        <end position="64"/>
    </location>
</feature>
<keyword evidence="2" id="KW-0805">Transcription regulation</keyword>
<dbReference type="Gene3D" id="3.40.190.290">
    <property type="match status" value="1"/>
</dbReference>
<keyword evidence="4" id="KW-0804">Transcription</keyword>
<proteinExistence type="inferred from homology"/>
<evidence type="ECO:0000256" key="3">
    <source>
        <dbReference type="ARBA" id="ARBA00023125"/>
    </source>
</evidence>
<dbReference type="Gene3D" id="1.10.10.10">
    <property type="entry name" value="Winged helix-like DNA-binding domain superfamily/Winged helix DNA-binding domain"/>
    <property type="match status" value="1"/>
</dbReference>
<evidence type="ECO:0000256" key="1">
    <source>
        <dbReference type="ARBA" id="ARBA00009437"/>
    </source>
</evidence>
<dbReference type="FunFam" id="1.10.10.10:FF:000001">
    <property type="entry name" value="LysR family transcriptional regulator"/>
    <property type="match status" value="1"/>
</dbReference>
<evidence type="ECO:0000313" key="6">
    <source>
        <dbReference type="EMBL" id="SAL29901.1"/>
    </source>
</evidence>